<evidence type="ECO:0000313" key="1">
    <source>
        <dbReference type="EMBL" id="KAH7095926.1"/>
    </source>
</evidence>
<keyword evidence="2" id="KW-1185">Reference proteome</keyword>
<dbReference type="Proteomes" id="UP000813461">
    <property type="component" value="Unassembled WGS sequence"/>
</dbReference>
<proteinExistence type="predicted"/>
<dbReference type="AlphaFoldDB" id="A0A8K0RLD4"/>
<reference evidence="1" key="1">
    <citation type="journal article" date="2021" name="Nat. Commun.">
        <title>Genetic determinants of endophytism in the Arabidopsis root mycobiome.</title>
        <authorList>
            <person name="Mesny F."/>
            <person name="Miyauchi S."/>
            <person name="Thiergart T."/>
            <person name="Pickel B."/>
            <person name="Atanasova L."/>
            <person name="Karlsson M."/>
            <person name="Huettel B."/>
            <person name="Barry K.W."/>
            <person name="Haridas S."/>
            <person name="Chen C."/>
            <person name="Bauer D."/>
            <person name="Andreopoulos W."/>
            <person name="Pangilinan J."/>
            <person name="LaButti K."/>
            <person name="Riley R."/>
            <person name="Lipzen A."/>
            <person name="Clum A."/>
            <person name="Drula E."/>
            <person name="Henrissat B."/>
            <person name="Kohler A."/>
            <person name="Grigoriev I.V."/>
            <person name="Martin F.M."/>
            <person name="Hacquard S."/>
        </authorList>
    </citation>
    <scope>NUCLEOTIDE SEQUENCE</scope>
    <source>
        <strain evidence="1">MPI-SDFR-AT-0120</strain>
    </source>
</reference>
<protein>
    <submittedName>
        <fullName evidence="1">Uncharacterized protein</fullName>
    </submittedName>
</protein>
<name>A0A8K0RLD4_9PLEO</name>
<organism evidence="1 2">
    <name type="scientific">Paraphoma chrysanthemicola</name>
    <dbReference type="NCBI Taxonomy" id="798071"/>
    <lineage>
        <taxon>Eukaryota</taxon>
        <taxon>Fungi</taxon>
        <taxon>Dikarya</taxon>
        <taxon>Ascomycota</taxon>
        <taxon>Pezizomycotina</taxon>
        <taxon>Dothideomycetes</taxon>
        <taxon>Pleosporomycetidae</taxon>
        <taxon>Pleosporales</taxon>
        <taxon>Pleosporineae</taxon>
        <taxon>Phaeosphaeriaceae</taxon>
        <taxon>Paraphoma</taxon>
    </lineage>
</organism>
<sequence>MDESTSQFLQLFDEHEETTPSQPLQLHPKAPRLSVQIETSPTVEWDAVLDVTIKVQYAPESLIHQNEPVKPCIFHTYDLCNPDNFQFERFVDGSWEPCEKNDDGGCSFRIVDDPDLAIHVSQDEDFESLSPGETWRTSNRIQGDWWTTFPTDARNGDRFRYYFIGVTLDWWDWGSKAEHEETVVMLPCWIAGHVTEPVANGGRPKLVVPASEAVEILYKARSEGTWLELFWQRENASQASLR</sequence>
<dbReference type="EMBL" id="JAGMVJ010000001">
    <property type="protein sequence ID" value="KAH7095926.1"/>
    <property type="molecule type" value="Genomic_DNA"/>
</dbReference>
<gene>
    <name evidence="1" type="ORF">FB567DRAFT_43786</name>
</gene>
<evidence type="ECO:0000313" key="2">
    <source>
        <dbReference type="Proteomes" id="UP000813461"/>
    </source>
</evidence>
<comment type="caution">
    <text evidence="1">The sequence shown here is derived from an EMBL/GenBank/DDBJ whole genome shotgun (WGS) entry which is preliminary data.</text>
</comment>
<dbReference type="OrthoDB" id="4323953at2759"/>
<accession>A0A8K0RLD4</accession>